<dbReference type="AlphaFoldDB" id="A0AAD3HH92"/>
<evidence type="ECO:0000313" key="4">
    <source>
        <dbReference type="EMBL" id="GFR40310.1"/>
    </source>
</evidence>
<feature type="chain" id="PRO_5042045044" evidence="3">
    <location>
        <begin position="23"/>
        <end position="132"/>
    </location>
</feature>
<keyword evidence="5" id="KW-1185">Reference proteome</keyword>
<keyword evidence="2" id="KW-1133">Transmembrane helix</keyword>
<evidence type="ECO:0000256" key="1">
    <source>
        <dbReference type="SAM" id="MobiDB-lite"/>
    </source>
</evidence>
<feature type="compositionally biased region" description="Gly residues" evidence="1">
    <location>
        <begin position="123"/>
        <end position="132"/>
    </location>
</feature>
<organism evidence="4 5">
    <name type="scientific">Astrephomene gubernaculifera</name>
    <dbReference type="NCBI Taxonomy" id="47775"/>
    <lineage>
        <taxon>Eukaryota</taxon>
        <taxon>Viridiplantae</taxon>
        <taxon>Chlorophyta</taxon>
        <taxon>core chlorophytes</taxon>
        <taxon>Chlorophyceae</taxon>
        <taxon>CS clade</taxon>
        <taxon>Chlamydomonadales</taxon>
        <taxon>Astrephomenaceae</taxon>
        <taxon>Astrephomene</taxon>
    </lineage>
</organism>
<evidence type="ECO:0000313" key="5">
    <source>
        <dbReference type="Proteomes" id="UP001054857"/>
    </source>
</evidence>
<gene>
    <name evidence="4" type="ORF">Agub_g844</name>
</gene>
<feature type="compositionally biased region" description="Low complexity" evidence="1">
    <location>
        <begin position="105"/>
        <end position="122"/>
    </location>
</feature>
<comment type="caution">
    <text evidence="4">The sequence shown here is derived from an EMBL/GenBank/DDBJ whole genome shotgun (WGS) entry which is preliminary data.</text>
</comment>
<accession>A0AAD3HH92</accession>
<proteinExistence type="predicted"/>
<feature type="region of interest" description="Disordered" evidence="1">
    <location>
        <begin position="62"/>
        <end position="132"/>
    </location>
</feature>
<keyword evidence="2" id="KW-0812">Transmembrane</keyword>
<name>A0AAD3HH92_9CHLO</name>
<keyword evidence="3" id="KW-0732">Signal</keyword>
<sequence>MAARYLLALALLGVMSLHQVAADTSGKASSAVHQCVYAGGAIAAAGLILTVALSCVGCVSERRRSRSVDPAGAPQVAAPQRAADGKISHVVPAGGNAPGWDPGYQAAGWGQQPNAAAQAQQTGGWGNKGAWN</sequence>
<keyword evidence="2" id="KW-0472">Membrane</keyword>
<feature type="signal peptide" evidence="3">
    <location>
        <begin position="1"/>
        <end position="22"/>
    </location>
</feature>
<reference evidence="4 5" key="1">
    <citation type="journal article" date="2021" name="Sci. Rep.">
        <title>Genome sequencing of the multicellular alga Astrephomene provides insights into convergent evolution of germ-soma differentiation.</title>
        <authorList>
            <person name="Yamashita S."/>
            <person name="Yamamoto K."/>
            <person name="Matsuzaki R."/>
            <person name="Suzuki S."/>
            <person name="Yamaguchi H."/>
            <person name="Hirooka S."/>
            <person name="Minakuchi Y."/>
            <person name="Miyagishima S."/>
            <person name="Kawachi M."/>
            <person name="Toyoda A."/>
            <person name="Nozaki H."/>
        </authorList>
    </citation>
    <scope>NUCLEOTIDE SEQUENCE [LARGE SCALE GENOMIC DNA]</scope>
    <source>
        <strain evidence="4 5">NIES-4017</strain>
    </source>
</reference>
<protein>
    <submittedName>
        <fullName evidence="4">Uncharacterized protein</fullName>
    </submittedName>
</protein>
<dbReference type="EMBL" id="BMAR01000001">
    <property type="protein sequence ID" value="GFR40310.1"/>
    <property type="molecule type" value="Genomic_DNA"/>
</dbReference>
<evidence type="ECO:0000256" key="2">
    <source>
        <dbReference type="SAM" id="Phobius"/>
    </source>
</evidence>
<feature type="transmembrane region" description="Helical" evidence="2">
    <location>
        <begin position="38"/>
        <end position="59"/>
    </location>
</feature>
<dbReference type="Proteomes" id="UP001054857">
    <property type="component" value="Unassembled WGS sequence"/>
</dbReference>
<evidence type="ECO:0000256" key="3">
    <source>
        <dbReference type="SAM" id="SignalP"/>
    </source>
</evidence>